<dbReference type="EMBL" id="WJBD01000005">
    <property type="protein sequence ID" value="MBC3887812.1"/>
    <property type="molecule type" value="Genomic_DNA"/>
</dbReference>
<dbReference type="Proteomes" id="UP000616595">
    <property type="component" value="Unassembled WGS sequence"/>
</dbReference>
<evidence type="ECO:0000256" key="1">
    <source>
        <dbReference type="ARBA" id="ARBA00008814"/>
    </source>
</evidence>
<accession>A0A923KRZ4</accession>
<keyword evidence="5" id="KW-1185">Reference proteome</keyword>
<dbReference type="PANTHER" id="PTHR30535:SF34">
    <property type="entry name" value="MOLYBDATE-BINDING PROTEIN MOLA"/>
    <property type="match status" value="1"/>
</dbReference>
<evidence type="ECO:0000259" key="3">
    <source>
        <dbReference type="PROSITE" id="PS50983"/>
    </source>
</evidence>
<protein>
    <submittedName>
        <fullName evidence="4">ABC transporter substrate-binding protein</fullName>
    </submittedName>
</protein>
<dbReference type="InterPro" id="IPR002491">
    <property type="entry name" value="ABC_transptr_periplasmic_BD"/>
</dbReference>
<feature type="signal peptide" evidence="2">
    <location>
        <begin position="1"/>
        <end position="30"/>
    </location>
</feature>
<proteinExistence type="inferred from homology"/>
<comment type="caution">
    <text evidence="4">The sequence shown here is derived from an EMBL/GenBank/DDBJ whole genome shotgun (WGS) entry which is preliminary data.</text>
</comment>
<feature type="chain" id="PRO_5038515021" evidence="2">
    <location>
        <begin position="31"/>
        <end position="356"/>
    </location>
</feature>
<keyword evidence="2" id="KW-0732">Signal</keyword>
<dbReference type="Pfam" id="PF01497">
    <property type="entry name" value="Peripla_BP_2"/>
    <property type="match status" value="1"/>
</dbReference>
<evidence type="ECO:0000313" key="4">
    <source>
        <dbReference type="EMBL" id="MBC3887812.1"/>
    </source>
</evidence>
<reference evidence="4" key="2">
    <citation type="submission" date="2020-10" db="EMBL/GenBank/DDBJ databases">
        <title>Comparative genomics of the Acetobacterium genus.</title>
        <authorList>
            <person name="Marshall C."/>
            <person name="May H."/>
            <person name="Norman S."/>
        </authorList>
    </citation>
    <scope>NUCLEOTIDE SEQUENCE</scope>
    <source>
        <strain evidence="4">DER-2019</strain>
    </source>
</reference>
<dbReference type="Gene3D" id="1.20.58.2180">
    <property type="match status" value="1"/>
</dbReference>
<dbReference type="Gene3D" id="3.40.50.1980">
    <property type="entry name" value="Nitrogenase molybdenum iron protein domain"/>
    <property type="match status" value="2"/>
</dbReference>
<gene>
    <name evidence="4" type="ORF">GH810_05765</name>
</gene>
<dbReference type="SUPFAM" id="SSF53807">
    <property type="entry name" value="Helical backbone' metal receptor"/>
    <property type="match status" value="1"/>
</dbReference>
<feature type="domain" description="Fe/B12 periplasmic-binding" evidence="3">
    <location>
        <begin position="55"/>
        <end position="320"/>
    </location>
</feature>
<name>A0A923KRZ4_9FIRM</name>
<dbReference type="InterPro" id="IPR050902">
    <property type="entry name" value="ABC_Transporter_SBP"/>
</dbReference>
<dbReference type="PROSITE" id="PS51257">
    <property type="entry name" value="PROKAR_LIPOPROTEIN"/>
    <property type="match status" value="1"/>
</dbReference>
<dbReference type="PANTHER" id="PTHR30535">
    <property type="entry name" value="VITAMIN B12-BINDING PROTEIN"/>
    <property type="match status" value="1"/>
</dbReference>
<dbReference type="RefSeq" id="WP_148567318.1">
    <property type="nucleotide sequence ID" value="NZ_RXYA01000009.1"/>
</dbReference>
<evidence type="ECO:0000313" key="5">
    <source>
        <dbReference type="Proteomes" id="UP000616595"/>
    </source>
</evidence>
<dbReference type="OrthoDB" id="9787830at2"/>
<dbReference type="PROSITE" id="PS50983">
    <property type="entry name" value="FE_B12_PBP"/>
    <property type="match status" value="1"/>
</dbReference>
<comment type="similarity">
    <text evidence="1">Belongs to the bacterial solute-binding protein 8 family.</text>
</comment>
<dbReference type="AlphaFoldDB" id="A0A923KRZ4"/>
<organism evidence="4 5">
    <name type="scientific">Acetobacterium paludosum</name>
    <dbReference type="NCBI Taxonomy" id="52693"/>
    <lineage>
        <taxon>Bacteria</taxon>
        <taxon>Bacillati</taxon>
        <taxon>Bacillota</taxon>
        <taxon>Clostridia</taxon>
        <taxon>Eubacteriales</taxon>
        <taxon>Eubacteriaceae</taxon>
        <taxon>Acetobacterium</taxon>
    </lineage>
</organism>
<reference evidence="4" key="1">
    <citation type="submission" date="2019-10" db="EMBL/GenBank/DDBJ databases">
        <authorList>
            <person name="Ross D.E."/>
            <person name="Gulliver D."/>
        </authorList>
    </citation>
    <scope>NUCLEOTIDE SEQUENCE</scope>
    <source>
        <strain evidence="4">DER-2019</strain>
    </source>
</reference>
<sequence>MKRKSLLSFALVGMCLICFSLVGCSSGANTTSSSTTRMVKNSEGVEVEIPSEITKAVPVIGAFAQMTEIVAGPGKIVAAATANVTDYFKKVFPDYAVSNPNNYDASSVEGVIASGAQVVYGPDSSYSDEQKTQLEQAGISFVAINNMKTVDDMCDSFLIIGDIFGAAGKTRAQNFVNYYQGNIETAKKMTATIAAENKVTILDLRYSGGAYSTINGTDICNEYFEAAGGINVAKDYNGTGSGTGLTVNAEQVVAWNPQVIMAFNQPAKEAILNDPTLADVQAVKTGKVYVCPQGVYNWSVRSGEGAMLPLWLGTVMYPDLFANVDMSKNISDFFSNYYSYKISADEIVKVLAGSEK</sequence>
<evidence type="ECO:0000256" key="2">
    <source>
        <dbReference type="SAM" id="SignalP"/>
    </source>
</evidence>